<dbReference type="KEGG" id="sfol:H3H32_16365"/>
<reference evidence="1 2" key="1">
    <citation type="submission" date="2020-07" db="EMBL/GenBank/DDBJ databases">
        <title>Spirosoma foliorum sp. nov., isolated from the leaves on the Nejang mountain Korea, Republic of.</title>
        <authorList>
            <person name="Ho H."/>
            <person name="Lee Y.-J."/>
            <person name="Nurcahyanto D.-A."/>
            <person name="Kim S.-G."/>
        </authorList>
    </citation>
    <scope>NUCLEOTIDE SEQUENCE [LARGE SCALE GENOMIC DNA]</scope>
    <source>
        <strain evidence="1 2">PL0136</strain>
    </source>
</reference>
<organism evidence="1 2">
    <name type="scientific">Spirosoma foliorum</name>
    <dbReference type="NCBI Taxonomy" id="2710596"/>
    <lineage>
        <taxon>Bacteria</taxon>
        <taxon>Pseudomonadati</taxon>
        <taxon>Bacteroidota</taxon>
        <taxon>Cytophagia</taxon>
        <taxon>Cytophagales</taxon>
        <taxon>Cytophagaceae</taxon>
        <taxon>Spirosoma</taxon>
    </lineage>
</organism>
<evidence type="ECO:0000313" key="2">
    <source>
        <dbReference type="Proteomes" id="UP000515369"/>
    </source>
</evidence>
<protein>
    <submittedName>
        <fullName evidence="1">Uncharacterized protein</fullName>
    </submittedName>
</protein>
<gene>
    <name evidence="1" type="ORF">H3H32_16365</name>
</gene>
<dbReference type="EMBL" id="CP059732">
    <property type="protein sequence ID" value="QMW06343.1"/>
    <property type="molecule type" value="Genomic_DNA"/>
</dbReference>
<dbReference type="RefSeq" id="WP_182463712.1">
    <property type="nucleotide sequence ID" value="NZ_CP059732.1"/>
</dbReference>
<accession>A0A7G5H5F1</accession>
<keyword evidence="2" id="KW-1185">Reference proteome</keyword>
<dbReference type="Proteomes" id="UP000515369">
    <property type="component" value="Chromosome"/>
</dbReference>
<dbReference type="AlphaFoldDB" id="A0A7G5H5F1"/>
<evidence type="ECO:0000313" key="1">
    <source>
        <dbReference type="EMBL" id="QMW06343.1"/>
    </source>
</evidence>
<proteinExistence type="predicted"/>
<sequence>MKAIQTKPMLYAHFLNLMQEKAREMGYNLVLHGSMNRDCDLIAIPWVNNPKPHLELIQQFDYILTGRGEAAYKEPTYYMYSVLPGGRHSYVINIYRGGYHPDKEGYTPDPQFYLDISVTPLIN</sequence>
<name>A0A7G5H5F1_9BACT</name>